<organism evidence="2">
    <name type="scientific">marine metagenome</name>
    <dbReference type="NCBI Taxonomy" id="408172"/>
    <lineage>
        <taxon>unclassified sequences</taxon>
        <taxon>metagenomes</taxon>
        <taxon>ecological metagenomes</taxon>
    </lineage>
</organism>
<evidence type="ECO:0000256" key="1">
    <source>
        <dbReference type="SAM" id="MobiDB-lite"/>
    </source>
</evidence>
<evidence type="ECO:0000313" key="2">
    <source>
        <dbReference type="EMBL" id="SVC03444.1"/>
    </source>
</evidence>
<dbReference type="AlphaFoldDB" id="A0A382IUE8"/>
<sequence>MQTESQSAAGQTEEARTATTAPLDAAQMQTFEDDGAVLVDLRLKPDQLDRAEAAWDRHAKGDDSWQDSILKDQNYVELISAPVFEEIAKQVLRSDKVFILETGSAGTGIDRAETNEMAQRNDWPEKHGIRSEWANSMHTDVQVTTEDFEATPRREHLAIWFWLNDVPA</sequence>
<reference evidence="2" key="1">
    <citation type="submission" date="2018-05" db="EMBL/GenBank/DDBJ databases">
        <authorList>
            <person name="Lanie J.A."/>
            <person name="Ng W.-L."/>
            <person name="Kazmierczak K.M."/>
            <person name="Andrzejewski T.M."/>
            <person name="Davidsen T.M."/>
            <person name="Wayne K.J."/>
            <person name="Tettelin H."/>
            <person name="Glass J.I."/>
            <person name="Rusch D."/>
            <person name="Podicherti R."/>
            <person name="Tsui H.-C.T."/>
            <person name="Winkler M.E."/>
        </authorList>
    </citation>
    <scope>NUCLEOTIDE SEQUENCE</scope>
</reference>
<feature type="compositionally biased region" description="Polar residues" evidence="1">
    <location>
        <begin position="1"/>
        <end position="10"/>
    </location>
</feature>
<feature type="non-terminal residue" evidence="2">
    <location>
        <position position="168"/>
    </location>
</feature>
<proteinExistence type="predicted"/>
<dbReference type="SUPFAM" id="SSF51197">
    <property type="entry name" value="Clavaminate synthase-like"/>
    <property type="match status" value="1"/>
</dbReference>
<dbReference type="EMBL" id="UINC01069794">
    <property type="protein sequence ID" value="SVC03444.1"/>
    <property type="molecule type" value="Genomic_DNA"/>
</dbReference>
<accession>A0A382IUE8</accession>
<name>A0A382IUE8_9ZZZZ</name>
<feature type="region of interest" description="Disordered" evidence="1">
    <location>
        <begin position="1"/>
        <end position="26"/>
    </location>
</feature>
<protein>
    <submittedName>
        <fullName evidence="2">Uncharacterized protein</fullName>
    </submittedName>
</protein>
<dbReference type="Gene3D" id="2.60.120.620">
    <property type="entry name" value="q2cbj1_9rhob like domain"/>
    <property type="match status" value="1"/>
</dbReference>
<gene>
    <name evidence="2" type="ORF">METZ01_LOCUS256298</name>
</gene>